<dbReference type="Pfam" id="PF00560">
    <property type="entry name" value="LRR_1"/>
    <property type="match status" value="2"/>
</dbReference>
<evidence type="ECO:0000313" key="5">
    <source>
        <dbReference type="Proteomes" id="UP000237347"/>
    </source>
</evidence>
<dbReference type="EMBL" id="PKMF04000181">
    <property type="protein sequence ID" value="KAK7844703.1"/>
    <property type="molecule type" value="Genomic_DNA"/>
</dbReference>
<comment type="subcellular location">
    <subcellularLocation>
        <location evidence="1">Membrane</location>
        <topology evidence="1">Single-pass type I membrane protein</topology>
    </subcellularLocation>
</comment>
<dbReference type="GO" id="GO:0016301">
    <property type="term" value="F:kinase activity"/>
    <property type="evidence" value="ECO:0007669"/>
    <property type="project" value="UniProtKB-KW"/>
</dbReference>
<comment type="caution">
    <text evidence="4">The sequence shown here is derived from an EMBL/GenBank/DDBJ whole genome shotgun (WGS) entry which is preliminary data.</text>
</comment>
<dbReference type="InterPro" id="IPR051824">
    <property type="entry name" value="LRR_Rcpt-Like_S/T_Kinase"/>
</dbReference>
<gene>
    <name evidence="4" type="ORF">CFP56_010606</name>
</gene>
<dbReference type="PANTHER" id="PTHR48006">
    <property type="entry name" value="LEUCINE-RICH REPEAT-CONTAINING PROTEIN DDB_G0281931-RELATED"/>
    <property type="match status" value="1"/>
</dbReference>
<dbReference type="Proteomes" id="UP000237347">
    <property type="component" value="Unassembled WGS sequence"/>
</dbReference>
<sequence>KALGAINSKLKNLNWKINKNFCSTKENVKRVISENTLSNVTCNCSLSGGTVCSITHIQLKRLNLSGVLPADFGNLTNLKELLDFLSYDLEIEKDQMNFLSFNSDLTSNYINGSIPSSFSQLHLVILSLSGNRLSGEIPNGIGEIGSLEELVLEANQLDGHLPENLGNLRNLKRLTIDGTAISGKIPGFIGNWSKLEKL</sequence>
<accession>A0AAW0L151</accession>
<feature type="non-terminal residue" evidence="4">
    <location>
        <position position="1"/>
    </location>
</feature>
<dbReference type="SUPFAM" id="SSF52058">
    <property type="entry name" value="L domain-like"/>
    <property type="match status" value="1"/>
</dbReference>
<keyword evidence="3" id="KW-0677">Repeat</keyword>
<proteinExistence type="predicted"/>
<evidence type="ECO:0000256" key="3">
    <source>
        <dbReference type="ARBA" id="ARBA00022737"/>
    </source>
</evidence>
<protein>
    <submittedName>
        <fullName evidence="4">Lrr receptor-like serine/threonine-protein kinase</fullName>
    </submittedName>
</protein>
<name>A0AAW0L151_QUESU</name>
<organism evidence="4 5">
    <name type="scientific">Quercus suber</name>
    <name type="common">Cork oak</name>
    <dbReference type="NCBI Taxonomy" id="58331"/>
    <lineage>
        <taxon>Eukaryota</taxon>
        <taxon>Viridiplantae</taxon>
        <taxon>Streptophyta</taxon>
        <taxon>Embryophyta</taxon>
        <taxon>Tracheophyta</taxon>
        <taxon>Spermatophyta</taxon>
        <taxon>Magnoliopsida</taxon>
        <taxon>eudicotyledons</taxon>
        <taxon>Gunneridae</taxon>
        <taxon>Pentapetalae</taxon>
        <taxon>rosids</taxon>
        <taxon>fabids</taxon>
        <taxon>Fagales</taxon>
        <taxon>Fagaceae</taxon>
        <taxon>Quercus</taxon>
    </lineage>
</organism>
<keyword evidence="2" id="KW-0433">Leucine-rich repeat</keyword>
<keyword evidence="5" id="KW-1185">Reference proteome</keyword>
<evidence type="ECO:0000313" key="4">
    <source>
        <dbReference type="EMBL" id="KAK7844703.1"/>
    </source>
</evidence>
<evidence type="ECO:0000256" key="2">
    <source>
        <dbReference type="ARBA" id="ARBA00022614"/>
    </source>
</evidence>
<reference evidence="4 5" key="1">
    <citation type="journal article" date="2018" name="Sci. Data">
        <title>The draft genome sequence of cork oak.</title>
        <authorList>
            <person name="Ramos A.M."/>
            <person name="Usie A."/>
            <person name="Barbosa P."/>
            <person name="Barros P.M."/>
            <person name="Capote T."/>
            <person name="Chaves I."/>
            <person name="Simoes F."/>
            <person name="Abreu I."/>
            <person name="Carrasquinho I."/>
            <person name="Faro C."/>
            <person name="Guimaraes J.B."/>
            <person name="Mendonca D."/>
            <person name="Nobrega F."/>
            <person name="Rodrigues L."/>
            <person name="Saibo N.J.M."/>
            <person name="Varela M.C."/>
            <person name="Egas C."/>
            <person name="Matos J."/>
            <person name="Miguel C.M."/>
            <person name="Oliveira M.M."/>
            <person name="Ricardo C.P."/>
            <person name="Goncalves S."/>
        </authorList>
    </citation>
    <scope>NUCLEOTIDE SEQUENCE [LARGE SCALE GENOMIC DNA]</scope>
    <source>
        <strain evidence="5">cv. HL8</strain>
    </source>
</reference>
<dbReference type="PANTHER" id="PTHR48006:SF60">
    <property type="entry name" value="PROTEIN KINASE DOMAIN-CONTAINING PROTEIN"/>
    <property type="match status" value="1"/>
</dbReference>
<dbReference type="Gene3D" id="3.80.10.10">
    <property type="entry name" value="Ribonuclease Inhibitor"/>
    <property type="match status" value="1"/>
</dbReference>
<dbReference type="InterPro" id="IPR032675">
    <property type="entry name" value="LRR_dom_sf"/>
</dbReference>
<evidence type="ECO:0000256" key="1">
    <source>
        <dbReference type="ARBA" id="ARBA00004479"/>
    </source>
</evidence>
<dbReference type="FunFam" id="3.80.10.10:FF:000383">
    <property type="entry name" value="Leucine-rich repeat receptor protein kinase EMS1"/>
    <property type="match status" value="1"/>
</dbReference>
<dbReference type="GO" id="GO:0016020">
    <property type="term" value="C:membrane"/>
    <property type="evidence" value="ECO:0007669"/>
    <property type="project" value="UniProtKB-SubCell"/>
</dbReference>
<dbReference type="AlphaFoldDB" id="A0AAW0L151"/>
<dbReference type="InterPro" id="IPR001611">
    <property type="entry name" value="Leu-rich_rpt"/>
</dbReference>